<dbReference type="EMBL" id="JAHLQK010000001">
    <property type="protein sequence ID" value="MBU5675383.1"/>
    <property type="molecule type" value="Genomic_DNA"/>
</dbReference>
<feature type="domain" description="SHS2" evidence="1">
    <location>
        <begin position="12"/>
        <end position="208"/>
    </location>
</feature>
<dbReference type="PANTHER" id="PTHR32432:SF3">
    <property type="entry name" value="ETHANOLAMINE UTILIZATION PROTEIN EUTJ"/>
    <property type="match status" value="1"/>
</dbReference>
<dbReference type="InterPro" id="IPR050696">
    <property type="entry name" value="FtsA/MreB"/>
</dbReference>
<gene>
    <name evidence="2" type="primary">pilM</name>
    <name evidence="2" type="ORF">KQI88_03000</name>
</gene>
<protein>
    <submittedName>
        <fullName evidence="2">Pilus assembly protein PilM</fullName>
    </submittedName>
</protein>
<dbReference type="Proteomes" id="UP000779508">
    <property type="component" value="Unassembled WGS sequence"/>
</dbReference>
<dbReference type="PANTHER" id="PTHR32432">
    <property type="entry name" value="CELL DIVISION PROTEIN FTSA-RELATED"/>
    <property type="match status" value="1"/>
</dbReference>
<dbReference type="CDD" id="cd24004">
    <property type="entry name" value="ASKHA_NBD_PilM-like"/>
    <property type="match status" value="1"/>
</dbReference>
<evidence type="ECO:0000259" key="1">
    <source>
        <dbReference type="SMART" id="SM00842"/>
    </source>
</evidence>
<proteinExistence type="predicted"/>
<evidence type="ECO:0000313" key="2">
    <source>
        <dbReference type="EMBL" id="MBU5675383.1"/>
    </source>
</evidence>
<dbReference type="InterPro" id="IPR003494">
    <property type="entry name" value="SHS2_FtsA"/>
</dbReference>
<reference evidence="2 3" key="1">
    <citation type="submission" date="2021-06" db="EMBL/GenBank/DDBJ databases">
        <authorList>
            <person name="Sun Q."/>
            <person name="Li D."/>
        </authorList>
    </citation>
    <scope>NUCLEOTIDE SEQUENCE [LARGE SCALE GENOMIC DNA]</scope>
    <source>
        <strain evidence="2 3">MSJ-5</strain>
    </source>
</reference>
<organism evidence="2 3">
    <name type="scientific">Alkaliphilus flagellatus</name>
    <dbReference type="NCBI Taxonomy" id="2841507"/>
    <lineage>
        <taxon>Bacteria</taxon>
        <taxon>Bacillati</taxon>
        <taxon>Bacillota</taxon>
        <taxon>Clostridia</taxon>
        <taxon>Peptostreptococcales</taxon>
        <taxon>Natronincolaceae</taxon>
        <taxon>Alkaliphilus</taxon>
    </lineage>
</organism>
<sequence length="670" mass="75040">MAYEELSNSGFVFALDIGTRSVVGILGKKENDKINIEHIAVEFHQKRVMYNGQIHDIDGVTEIVRKVKTNLEEKAQCSLDQVSIAVAGRSLKTNKVTIDREIDSTKDIDKDLINSLEVEGLQKAQYELEKQGEEYTKYFCVGHTVVHYYINDGIITNPLGHKGNKIKLDILATFLPQIVVDSLYVVTSKLNLEVSYMTLEPIAAIEVAIPENARLLNLALVDIGAGTSDVAITKEGTVVAYGMTASAGDDITEEISRCYLLDFDTAENLKINLCKEKIQKFSDIVGIPYEIESEEILKKIESAIKKVAKLIASNIIEQNGKSPSAVFLIGGGSQIPYLNTFIAKELNLPEERVVVRGIETIKNTVLIREPISGPEYITPIGILAKAVNNQELDFIEIYINGQRSKLFQTKKLKVKDALVLAGFNPRKLIPKRGKSINIILNDNNRTLYGEYGEVAEILINGKASNIESSIKDGDIIKVHPAEEGQPATYLLKDIVPLEDEIFINGESTLQVYNCTINNEKAEGDIIIKEDDNIQYCRIESIENLCTYMDVSYDEYIIKINDKIASLDEKIRHKDYVSIEKKVIVNNLQEVKENSKEQLQLTKESILVKCNDSLVEIPKKNGGVIFVDIFDYIDFDRSTVQGKLVLLLNGHDANYTDFIETGDEIKVYWDN</sequence>
<name>A0ABS6FYQ7_9FIRM</name>
<keyword evidence="3" id="KW-1185">Reference proteome</keyword>
<accession>A0ABS6FYQ7</accession>
<dbReference type="SMART" id="SM00842">
    <property type="entry name" value="FtsA"/>
    <property type="match status" value="1"/>
</dbReference>
<dbReference type="RefSeq" id="WP_216414868.1">
    <property type="nucleotide sequence ID" value="NZ_JAHLQK010000001.1"/>
</dbReference>
<comment type="caution">
    <text evidence="2">The sequence shown here is derived from an EMBL/GenBank/DDBJ whole genome shotgun (WGS) entry which is preliminary data.</text>
</comment>
<dbReference type="Pfam" id="PF14450">
    <property type="entry name" value="FtsA"/>
    <property type="match status" value="1"/>
</dbReference>
<evidence type="ECO:0000313" key="3">
    <source>
        <dbReference type="Proteomes" id="UP000779508"/>
    </source>
</evidence>